<evidence type="ECO:0000313" key="2">
    <source>
        <dbReference type="Proteomes" id="UP000315540"/>
    </source>
</evidence>
<organism evidence="1 2">
    <name type="scientific">Aquimarina algicola</name>
    <dbReference type="NCBI Taxonomy" id="2589995"/>
    <lineage>
        <taxon>Bacteria</taxon>
        <taxon>Pseudomonadati</taxon>
        <taxon>Bacteroidota</taxon>
        <taxon>Flavobacteriia</taxon>
        <taxon>Flavobacteriales</taxon>
        <taxon>Flavobacteriaceae</taxon>
        <taxon>Aquimarina</taxon>
    </lineage>
</organism>
<accession>A0A504J7J7</accession>
<dbReference type="OrthoDB" id="1164895at2"/>
<name>A0A504J7J7_9FLAO</name>
<proteinExistence type="predicted"/>
<dbReference type="AlphaFoldDB" id="A0A504J7J7"/>
<evidence type="ECO:0000313" key="1">
    <source>
        <dbReference type="EMBL" id="TPN83858.1"/>
    </source>
</evidence>
<dbReference type="Proteomes" id="UP000315540">
    <property type="component" value="Unassembled WGS sequence"/>
</dbReference>
<dbReference type="EMBL" id="VFWZ01000006">
    <property type="protein sequence ID" value="TPN83858.1"/>
    <property type="molecule type" value="Genomic_DNA"/>
</dbReference>
<protein>
    <submittedName>
        <fullName evidence="1">Uncharacterized protein</fullName>
    </submittedName>
</protein>
<keyword evidence="2" id="KW-1185">Reference proteome</keyword>
<sequence length="91" mass="10470">MSINNRKPISGLLSNLLKKSLTRADLMAIAEKFDVHHNTIINIRDRKKKEPDKSIVKDMIKTSIRVQKNKIKTSTALITQLEDELKKIKTM</sequence>
<gene>
    <name evidence="1" type="ORF">FHK87_17990</name>
</gene>
<reference evidence="1 2" key="1">
    <citation type="submission" date="2019-06" db="EMBL/GenBank/DDBJ databases">
        <authorList>
            <person name="Meng X."/>
        </authorList>
    </citation>
    <scope>NUCLEOTIDE SEQUENCE [LARGE SCALE GENOMIC DNA]</scope>
    <source>
        <strain evidence="1 2">M625</strain>
    </source>
</reference>
<dbReference type="RefSeq" id="WP_140595164.1">
    <property type="nucleotide sequence ID" value="NZ_VFWZ01000006.1"/>
</dbReference>
<comment type="caution">
    <text evidence="1">The sequence shown here is derived from an EMBL/GenBank/DDBJ whole genome shotgun (WGS) entry which is preliminary data.</text>
</comment>